<accession>A0A191ZHX9</accession>
<evidence type="ECO:0000313" key="2">
    <source>
        <dbReference type="EMBL" id="ANJ67453.1"/>
    </source>
</evidence>
<dbReference type="Pfam" id="PF09527">
    <property type="entry name" value="ATPase_gene1"/>
    <property type="match status" value="1"/>
</dbReference>
<protein>
    <recommendedName>
        <fullName evidence="4">ATP synthase protein I</fullName>
    </recommendedName>
</protein>
<reference evidence="2 3" key="1">
    <citation type="submission" date="2016-06" db="EMBL/GenBank/DDBJ databases">
        <title>Insight into the functional genes involving in sulfur oxidation in Pearl River water.</title>
        <authorList>
            <person name="Luo J."/>
            <person name="Tan X."/>
            <person name="Lin W."/>
        </authorList>
    </citation>
    <scope>NUCLEOTIDE SEQUENCE [LARGE SCALE GENOMIC DNA]</scope>
    <source>
        <strain evidence="2 3">LS2</strain>
    </source>
</reference>
<dbReference type="RefSeq" id="WP_066100349.1">
    <property type="nucleotide sequence ID" value="NZ_CP016027.1"/>
</dbReference>
<evidence type="ECO:0000256" key="1">
    <source>
        <dbReference type="SAM" id="Phobius"/>
    </source>
</evidence>
<feature type="transmembrane region" description="Helical" evidence="1">
    <location>
        <begin position="27"/>
        <end position="49"/>
    </location>
</feature>
<keyword evidence="1" id="KW-0472">Membrane</keyword>
<dbReference type="OrthoDB" id="5612671at2"/>
<dbReference type="InterPro" id="IPR032820">
    <property type="entry name" value="ATPase_put"/>
</dbReference>
<keyword evidence="1" id="KW-0812">Transmembrane</keyword>
<dbReference type="STRING" id="1860122.A9404_08700"/>
<dbReference type="AlphaFoldDB" id="A0A191ZHX9"/>
<proteinExistence type="predicted"/>
<dbReference type="EMBL" id="CP016027">
    <property type="protein sequence ID" value="ANJ67453.1"/>
    <property type="molecule type" value="Genomic_DNA"/>
</dbReference>
<evidence type="ECO:0008006" key="4">
    <source>
        <dbReference type="Google" id="ProtNLM"/>
    </source>
</evidence>
<gene>
    <name evidence="2" type="ORF">A9404_08700</name>
</gene>
<keyword evidence="3" id="KW-1185">Reference proteome</keyword>
<evidence type="ECO:0000313" key="3">
    <source>
        <dbReference type="Proteomes" id="UP000078596"/>
    </source>
</evidence>
<name>A0A191ZHX9_9GAMM</name>
<sequence length="89" mass="9449">MADSHDVPQNTPKKQVSGYLAARLQGLLNVGAGNVFASTVIAGLLLGYLVDRWLGWAPIGMLIGGLLGFIGGMRNAHRLMLSKHHGDNV</sequence>
<dbReference type="Proteomes" id="UP000078596">
    <property type="component" value="Chromosome"/>
</dbReference>
<feature type="transmembrane region" description="Helical" evidence="1">
    <location>
        <begin position="55"/>
        <end position="73"/>
    </location>
</feature>
<organism evidence="2 3">
    <name type="scientific">Halothiobacillus diazotrophicus</name>
    <dbReference type="NCBI Taxonomy" id="1860122"/>
    <lineage>
        <taxon>Bacteria</taxon>
        <taxon>Pseudomonadati</taxon>
        <taxon>Pseudomonadota</taxon>
        <taxon>Gammaproteobacteria</taxon>
        <taxon>Chromatiales</taxon>
        <taxon>Halothiobacillaceae</taxon>
        <taxon>Halothiobacillus</taxon>
    </lineage>
</organism>
<dbReference type="KEGG" id="haz:A9404_08700"/>
<keyword evidence="1" id="KW-1133">Transmembrane helix</keyword>